<accession>K0WZY1</accession>
<name>K0WZY1_9BACT</name>
<dbReference type="Pfam" id="PF14317">
    <property type="entry name" value="YcxB"/>
    <property type="match status" value="1"/>
</dbReference>
<dbReference type="GeneID" id="77848520"/>
<feature type="transmembrane region" description="Helical" evidence="1">
    <location>
        <begin position="50"/>
        <end position="72"/>
    </location>
</feature>
<evidence type="ECO:0000259" key="2">
    <source>
        <dbReference type="Pfam" id="PF14317"/>
    </source>
</evidence>
<dbReference type="eggNOG" id="ENOG5030Y9Q">
    <property type="taxonomic scope" value="Bacteria"/>
</dbReference>
<evidence type="ECO:0000313" key="3">
    <source>
        <dbReference type="EMBL" id="EJZ64748.1"/>
    </source>
</evidence>
<dbReference type="OrthoDB" id="1092627at2"/>
<evidence type="ECO:0000313" key="4">
    <source>
        <dbReference type="Proteomes" id="UP000006044"/>
    </source>
</evidence>
<keyword evidence="1" id="KW-0812">Transmembrane</keyword>
<keyword evidence="1" id="KW-0472">Membrane</keyword>
<proteinExistence type="predicted"/>
<protein>
    <recommendedName>
        <fullName evidence="2">YcxB-like C-terminal domain-containing protein</fullName>
    </recommendedName>
</protein>
<evidence type="ECO:0000256" key="1">
    <source>
        <dbReference type="SAM" id="Phobius"/>
    </source>
</evidence>
<dbReference type="RefSeq" id="WP_008861716.1">
    <property type="nucleotide sequence ID" value="NZ_CAXSYG010000006.1"/>
</dbReference>
<organism evidence="3 4">
    <name type="scientific">Barnesiella intestinihominis YIT 11860</name>
    <dbReference type="NCBI Taxonomy" id="742726"/>
    <lineage>
        <taxon>Bacteria</taxon>
        <taxon>Pseudomonadati</taxon>
        <taxon>Bacteroidota</taxon>
        <taxon>Bacteroidia</taxon>
        <taxon>Bacteroidales</taxon>
        <taxon>Barnesiellaceae</taxon>
        <taxon>Barnesiella</taxon>
    </lineage>
</organism>
<keyword evidence="1" id="KW-1133">Transmembrane helix</keyword>
<dbReference type="AlphaFoldDB" id="K0WZY1"/>
<dbReference type="HOGENOM" id="CLU_1648821_0_0_10"/>
<reference evidence="3 4" key="1">
    <citation type="submission" date="2012-08" db="EMBL/GenBank/DDBJ databases">
        <title>The Genome Sequence of Barnesiella intestinihominis YIT 11860.</title>
        <authorList>
            <consortium name="The Broad Institute Genome Sequencing Platform"/>
            <person name="Earl A."/>
            <person name="Ward D."/>
            <person name="Feldgarden M."/>
            <person name="Gevers D."/>
            <person name="Morotomi M."/>
            <person name="Walker B."/>
            <person name="Young S.K."/>
            <person name="Zeng Q."/>
            <person name="Gargeya S."/>
            <person name="Fitzgerald M."/>
            <person name="Haas B."/>
            <person name="Abouelleil A."/>
            <person name="Alvarado L."/>
            <person name="Arachchi H.M."/>
            <person name="Berlin A.M."/>
            <person name="Chapman S.B."/>
            <person name="Goldberg J."/>
            <person name="Griggs A."/>
            <person name="Gujja S."/>
            <person name="Hansen M."/>
            <person name="Howarth C."/>
            <person name="Imamovic A."/>
            <person name="Larimer J."/>
            <person name="McCowen C."/>
            <person name="Montmayeur A."/>
            <person name="Murphy C."/>
            <person name="Neiman D."/>
            <person name="Pearson M."/>
            <person name="Priest M."/>
            <person name="Roberts A."/>
            <person name="Saif S."/>
            <person name="Shea T."/>
            <person name="Sisk P."/>
            <person name="Sykes S."/>
            <person name="Wortman J."/>
            <person name="Nusbaum C."/>
            <person name="Birren B."/>
        </authorList>
    </citation>
    <scope>NUCLEOTIDE SEQUENCE [LARGE SCALE GENOMIC DNA]</scope>
    <source>
        <strain evidence="3 4">YIT 11860</strain>
    </source>
</reference>
<comment type="caution">
    <text evidence="3">The sequence shown here is derived from an EMBL/GenBank/DDBJ whole genome shotgun (WGS) entry which is preliminary data.</text>
</comment>
<keyword evidence="4" id="KW-1185">Reference proteome</keyword>
<feature type="transmembrane region" description="Helical" evidence="1">
    <location>
        <begin position="25"/>
        <end position="44"/>
    </location>
</feature>
<sequence>MNRTHIETFSYQLSPQYYFNRLLKIWLHNNWGWLLSFFLLLVGLSIQNPLFIYVGLIILFLVFPMIISYLWFAYALHPDCRMSILSKTVEINKNGLSCTFDDGRTESIVWERITRIRYTSTDIIFHLSNYIFFILPYNSFKSNDDLEYFLKNFLALNIQNKK</sequence>
<dbReference type="STRING" id="742726.HMPREF9448_01231"/>
<dbReference type="InterPro" id="IPR025588">
    <property type="entry name" value="YcxB-like_C"/>
</dbReference>
<feature type="domain" description="YcxB-like C-terminal" evidence="2">
    <location>
        <begin position="103"/>
        <end position="151"/>
    </location>
</feature>
<gene>
    <name evidence="3" type="ORF">HMPREF9448_01231</name>
</gene>
<dbReference type="Proteomes" id="UP000006044">
    <property type="component" value="Unassembled WGS sequence"/>
</dbReference>
<dbReference type="EMBL" id="ADLE01000008">
    <property type="protein sequence ID" value="EJZ64748.1"/>
    <property type="molecule type" value="Genomic_DNA"/>
</dbReference>